<dbReference type="CDD" id="cd12797">
    <property type="entry name" value="M23_peptidase"/>
    <property type="match status" value="1"/>
</dbReference>
<name>A0A450W224_9GAMM</name>
<evidence type="ECO:0000313" key="2">
    <source>
        <dbReference type="EMBL" id="VFK11065.1"/>
    </source>
</evidence>
<accession>A0A450W224</accession>
<dbReference type="GO" id="GO:0004222">
    <property type="term" value="F:metalloendopeptidase activity"/>
    <property type="evidence" value="ECO:0007669"/>
    <property type="project" value="TreeGrafter"/>
</dbReference>
<dbReference type="InterPro" id="IPR050570">
    <property type="entry name" value="Cell_wall_metabolism_enzyme"/>
</dbReference>
<sequence length="293" mass="32206">MSHSVYKLPGKKTNPRMDPRVFVSILFFGWILSGAGFARDIELMGSLVQGGLVQGHANPQARVIFKGRNVRVSPEGLFLLGFGRDESRAVDFIVTFPDGHRETKTLAIKKRQYEIQRIDGLPQSKVTPSPQDLARIRAETARIKTARTRDDARVDFSEGFIWPVAGRISGVYGSQRILNGKPRRPHFGIDIAAPKGTPVRAPASGIATLTHPDMFYSGGTLILDHGHGLSSSFLHLERILVEEGDRVRQGDIIAEVGATGRVTGAHLDWRINLFGTRLDPGLLMDSEVPSSHD</sequence>
<gene>
    <name evidence="2" type="ORF">BECKLPF1236A_GA0070988_1004811</name>
    <name evidence="3" type="ORF">BECKLPF1236C_GA0070990_1004611</name>
</gene>
<dbReference type="InterPro" id="IPR016047">
    <property type="entry name" value="M23ase_b-sheet_dom"/>
</dbReference>
<dbReference type="PANTHER" id="PTHR21666:SF285">
    <property type="entry name" value="M23 FAMILY METALLOPEPTIDASE"/>
    <property type="match status" value="1"/>
</dbReference>
<dbReference type="EMBL" id="CAADFP010000046">
    <property type="protein sequence ID" value="VFK27407.1"/>
    <property type="molecule type" value="Genomic_DNA"/>
</dbReference>
<dbReference type="FunFam" id="2.70.70.10:FF:000019">
    <property type="entry name" value="M23 family peptidase"/>
    <property type="match status" value="1"/>
</dbReference>
<dbReference type="EMBL" id="CAADFM010000048">
    <property type="protein sequence ID" value="VFK11065.1"/>
    <property type="molecule type" value="Genomic_DNA"/>
</dbReference>
<dbReference type="AlphaFoldDB" id="A0A450W224"/>
<dbReference type="Pfam" id="PF01551">
    <property type="entry name" value="Peptidase_M23"/>
    <property type="match status" value="1"/>
</dbReference>
<feature type="domain" description="M23ase beta-sheet core" evidence="1">
    <location>
        <begin position="185"/>
        <end position="280"/>
    </location>
</feature>
<dbReference type="PANTHER" id="PTHR21666">
    <property type="entry name" value="PEPTIDASE-RELATED"/>
    <property type="match status" value="1"/>
</dbReference>
<protein>
    <submittedName>
        <fullName evidence="2">Peptidase family M23</fullName>
    </submittedName>
</protein>
<proteinExistence type="predicted"/>
<reference evidence="2" key="1">
    <citation type="submission" date="2019-02" db="EMBL/GenBank/DDBJ databases">
        <authorList>
            <person name="Gruber-Vodicka R. H."/>
            <person name="Seah K. B. B."/>
        </authorList>
    </citation>
    <scope>NUCLEOTIDE SEQUENCE</scope>
    <source>
        <strain evidence="2">BECK_S312</strain>
        <strain evidence="3">BECK_S426</strain>
    </source>
</reference>
<evidence type="ECO:0000259" key="1">
    <source>
        <dbReference type="Pfam" id="PF01551"/>
    </source>
</evidence>
<dbReference type="SUPFAM" id="SSF51261">
    <property type="entry name" value="Duplicated hybrid motif"/>
    <property type="match status" value="1"/>
</dbReference>
<dbReference type="InterPro" id="IPR011055">
    <property type="entry name" value="Dup_hybrid_motif"/>
</dbReference>
<evidence type="ECO:0000313" key="3">
    <source>
        <dbReference type="EMBL" id="VFK27407.1"/>
    </source>
</evidence>
<organism evidence="2">
    <name type="scientific">Candidatus Kentrum sp. LPFa</name>
    <dbReference type="NCBI Taxonomy" id="2126335"/>
    <lineage>
        <taxon>Bacteria</taxon>
        <taxon>Pseudomonadati</taxon>
        <taxon>Pseudomonadota</taxon>
        <taxon>Gammaproteobacteria</taxon>
        <taxon>Candidatus Kentrum</taxon>
    </lineage>
</organism>
<dbReference type="Gene3D" id="2.70.70.10">
    <property type="entry name" value="Glucose Permease (Domain IIA)"/>
    <property type="match status" value="1"/>
</dbReference>